<evidence type="ECO:0000256" key="14">
    <source>
        <dbReference type="ARBA" id="ARBA00041592"/>
    </source>
</evidence>
<evidence type="ECO:0000313" key="19">
    <source>
        <dbReference type="Proteomes" id="UP001501221"/>
    </source>
</evidence>
<evidence type="ECO:0000256" key="2">
    <source>
        <dbReference type="ARBA" id="ARBA00005582"/>
    </source>
</evidence>
<comment type="cofactor">
    <cofactor evidence="1">
        <name>Mg(2+)</name>
        <dbReference type="ChEBI" id="CHEBI:18420"/>
    </cofactor>
</comment>
<comment type="similarity">
    <text evidence="2">Belongs to the Nudix hydrolase family.</text>
</comment>
<accession>A0ABP3CE06</accession>
<evidence type="ECO:0000256" key="4">
    <source>
        <dbReference type="ARBA" id="ARBA00022705"/>
    </source>
</evidence>
<evidence type="ECO:0000256" key="16">
    <source>
        <dbReference type="ARBA" id="ARBA00042798"/>
    </source>
</evidence>
<evidence type="ECO:0000256" key="1">
    <source>
        <dbReference type="ARBA" id="ARBA00001946"/>
    </source>
</evidence>
<evidence type="ECO:0000259" key="17">
    <source>
        <dbReference type="PROSITE" id="PS51462"/>
    </source>
</evidence>
<evidence type="ECO:0000256" key="13">
    <source>
        <dbReference type="ARBA" id="ARBA00040794"/>
    </source>
</evidence>
<evidence type="ECO:0000256" key="11">
    <source>
        <dbReference type="ARBA" id="ARBA00036904"/>
    </source>
</evidence>
<keyword evidence="9" id="KW-0234">DNA repair</keyword>
<comment type="caution">
    <text evidence="18">The sequence shown here is derived from an EMBL/GenBank/DDBJ whole genome shotgun (WGS) entry which is preliminary data.</text>
</comment>
<dbReference type="CDD" id="cd03425">
    <property type="entry name" value="NUDIX_MutT_NudA_like"/>
    <property type="match status" value="1"/>
</dbReference>
<dbReference type="Pfam" id="PF14815">
    <property type="entry name" value="NUDIX_4"/>
    <property type="match status" value="1"/>
</dbReference>
<proteinExistence type="inferred from homology"/>
<evidence type="ECO:0000313" key="18">
    <source>
        <dbReference type="EMBL" id="GAA0200130.1"/>
    </source>
</evidence>
<organism evidence="18 19">
    <name type="scientific">Kangiella japonica</name>
    <dbReference type="NCBI Taxonomy" id="647384"/>
    <lineage>
        <taxon>Bacteria</taxon>
        <taxon>Pseudomonadati</taxon>
        <taxon>Pseudomonadota</taxon>
        <taxon>Gammaproteobacteria</taxon>
        <taxon>Kangiellales</taxon>
        <taxon>Kangiellaceae</taxon>
        <taxon>Kangiella</taxon>
    </lineage>
</organism>
<dbReference type="InterPro" id="IPR015797">
    <property type="entry name" value="NUDIX_hydrolase-like_dom_sf"/>
</dbReference>
<keyword evidence="7" id="KW-0378">Hydrolase</keyword>
<evidence type="ECO:0000256" key="9">
    <source>
        <dbReference type="ARBA" id="ARBA00023204"/>
    </source>
</evidence>
<dbReference type="NCBIfam" id="TIGR00586">
    <property type="entry name" value="mutt"/>
    <property type="match status" value="1"/>
</dbReference>
<dbReference type="EC" id="3.6.1.55" evidence="12"/>
<dbReference type="Gene3D" id="3.90.79.10">
    <property type="entry name" value="Nucleoside Triphosphate Pyrophosphohydrolase"/>
    <property type="match status" value="1"/>
</dbReference>
<evidence type="ECO:0000256" key="8">
    <source>
        <dbReference type="ARBA" id="ARBA00022842"/>
    </source>
</evidence>
<comment type="catalytic activity">
    <reaction evidence="10">
        <text>8-oxo-dGTP + H2O = 8-oxo-dGMP + diphosphate + H(+)</text>
        <dbReference type="Rhea" id="RHEA:31575"/>
        <dbReference type="ChEBI" id="CHEBI:15377"/>
        <dbReference type="ChEBI" id="CHEBI:15378"/>
        <dbReference type="ChEBI" id="CHEBI:33019"/>
        <dbReference type="ChEBI" id="CHEBI:63224"/>
        <dbReference type="ChEBI" id="CHEBI:77896"/>
        <dbReference type="EC" id="3.6.1.55"/>
    </reaction>
</comment>
<comment type="catalytic activity">
    <reaction evidence="11">
        <text>8-oxo-GTP + H2O = 8-oxo-GMP + diphosphate + H(+)</text>
        <dbReference type="Rhea" id="RHEA:67616"/>
        <dbReference type="ChEBI" id="CHEBI:15377"/>
        <dbReference type="ChEBI" id="CHEBI:15378"/>
        <dbReference type="ChEBI" id="CHEBI:33019"/>
        <dbReference type="ChEBI" id="CHEBI:143553"/>
        <dbReference type="ChEBI" id="CHEBI:145694"/>
    </reaction>
</comment>
<dbReference type="InterPro" id="IPR029119">
    <property type="entry name" value="MutY_C"/>
</dbReference>
<keyword evidence="19" id="KW-1185">Reference proteome</keyword>
<dbReference type="Proteomes" id="UP001501221">
    <property type="component" value="Unassembled WGS sequence"/>
</dbReference>
<dbReference type="PROSITE" id="PS51462">
    <property type="entry name" value="NUDIX"/>
    <property type="match status" value="1"/>
</dbReference>
<evidence type="ECO:0000256" key="3">
    <source>
        <dbReference type="ARBA" id="ARBA00022457"/>
    </source>
</evidence>
<protein>
    <recommendedName>
        <fullName evidence="13">8-oxo-dGTP diphosphatase</fullName>
        <ecNumber evidence="12">3.6.1.55</ecNumber>
    </recommendedName>
    <alternativeName>
        <fullName evidence="16">7,8-dihydro-8-oxoguanine-triphosphatase</fullName>
    </alternativeName>
    <alternativeName>
        <fullName evidence="15">Mutator protein MutT</fullName>
    </alternativeName>
    <alternativeName>
        <fullName evidence="14">dGTP pyrophosphohydrolase</fullName>
    </alternativeName>
</protein>
<dbReference type="PANTHER" id="PTHR47707">
    <property type="entry name" value="8-OXO-DGTP DIPHOSPHATASE"/>
    <property type="match status" value="1"/>
</dbReference>
<sequence length="125" mass="14040">MKTVNVAVAVIKIADRVLIAKRANHQHQGGLWEFPGGKIEEGEELLNALQRECHEELDILPISITPLTTIHHQYPDKSVSLHVCLVRDYLGVPYGKEGQPITWAHKTELNNYQFPAANIEIPSLL</sequence>
<evidence type="ECO:0000256" key="12">
    <source>
        <dbReference type="ARBA" id="ARBA00038905"/>
    </source>
</evidence>
<keyword evidence="3" id="KW-0515">Mutator protein</keyword>
<dbReference type="PANTHER" id="PTHR47707:SF1">
    <property type="entry name" value="NUDIX HYDROLASE FAMILY PROTEIN"/>
    <property type="match status" value="1"/>
</dbReference>
<keyword evidence="4" id="KW-0235">DNA replication</keyword>
<keyword evidence="5" id="KW-0479">Metal-binding</keyword>
<evidence type="ECO:0000256" key="6">
    <source>
        <dbReference type="ARBA" id="ARBA00022763"/>
    </source>
</evidence>
<evidence type="ECO:0000256" key="15">
    <source>
        <dbReference type="ARBA" id="ARBA00041979"/>
    </source>
</evidence>
<dbReference type="EMBL" id="BAAAFM010000001">
    <property type="protein sequence ID" value="GAA0200130.1"/>
    <property type="molecule type" value="Genomic_DNA"/>
</dbReference>
<keyword evidence="8" id="KW-0460">Magnesium</keyword>
<evidence type="ECO:0000256" key="7">
    <source>
        <dbReference type="ARBA" id="ARBA00022801"/>
    </source>
</evidence>
<reference evidence="19" key="1">
    <citation type="journal article" date="2019" name="Int. J. Syst. Evol. Microbiol.">
        <title>The Global Catalogue of Microorganisms (GCM) 10K type strain sequencing project: providing services to taxonomists for standard genome sequencing and annotation.</title>
        <authorList>
            <consortium name="The Broad Institute Genomics Platform"/>
            <consortium name="The Broad Institute Genome Sequencing Center for Infectious Disease"/>
            <person name="Wu L."/>
            <person name="Ma J."/>
        </authorList>
    </citation>
    <scope>NUCLEOTIDE SEQUENCE [LARGE SCALE GENOMIC DNA]</scope>
    <source>
        <strain evidence="19">JCM 16211</strain>
    </source>
</reference>
<dbReference type="InterPro" id="IPR047127">
    <property type="entry name" value="MutT-like"/>
</dbReference>
<gene>
    <name evidence="18" type="ORF">GCM10009123_04360</name>
</gene>
<name>A0ABP3CE06_9GAMM</name>
<dbReference type="InterPro" id="IPR000086">
    <property type="entry name" value="NUDIX_hydrolase_dom"/>
</dbReference>
<feature type="domain" description="Nudix hydrolase" evidence="17">
    <location>
        <begin position="1"/>
        <end position="125"/>
    </location>
</feature>
<evidence type="ECO:0000256" key="5">
    <source>
        <dbReference type="ARBA" id="ARBA00022723"/>
    </source>
</evidence>
<dbReference type="SUPFAM" id="SSF55811">
    <property type="entry name" value="Nudix"/>
    <property type="match status" value="1"/>
</dbReference>
<dbReference type="InterPro" id="IPR003561">
    <property type="entry name" value="Mutator_MutT"/>
</dbReference>
<dbReference type="RefSeq" id="WP_343985861.1">
    <property type="nucleotide sequence ID" value="NZ_BAAAFM010000001.1"/>
</dbReference>
<keyword evidence="6" id="KW-0227">DNA damage</keyword>
<evidence type="ECO:0000256" key="10">
    <source>
        <dbReference type="ARBA" id="ARBA00035861"/>
    </source>
</evidence>